<evidence type="ECO:0008006" key="3">
    <source>
        <dbReference type="Google" id="ProtNLM"/>
    </source>
</evidence>
<gene>
    <name evidence="1" type="ORF">EI74_0801</name>
</gene>
<dbReference type="AlphaFoldDB" id="A0A4R6I9W5"/>
<evidence type="ECO:0000313" key="2">
    <source>
        <dbReference type="Proteomes" id="UP000295518"/>
    </source>
</evidence>
<protein>
    <recommendedName>
        <fullName evidence="3">Oligoendopeptidase F</fullName>
    </recommendedName>
</protein>
<reference evidence="1 2" key="1">
    <citation type="submission" date="2019-03" db="EMBL/GenBank/DDBJ databases">
        <title>Genomic Encyclopedia of Archaeal and Bacterial Type Strains, Phase II (KMG-II): from individual species to whole genera.</title>
        <authorList>
            <person name="Goeker M."/>
        </authorList>
    </citation>
    <scope>NUCLEOTIDE SEQUENCE [LARGE SCALE GENOMIC DNA]</scope>
    <source>
        <strain evidence="1 2">ATCC 700618</strain>
    </source>
</reference>
<organism evidence="1 2">
    <name type="scientific">Mycoplasma testudineum</name>
    <dbReference type="NCBI Taxonomy" id="244584"/>
    <lineage>
        <taxon>Bacteria</taxon>
        <taxon>Bacillati</taxon>
        <taxon>Mycoplasmatota</taxon>
        <taxon>Mollicutes</taxon>
        <taxon>Mycoplasmataceae</taxon>
        <taxon>Mycoplasma</taxon>
    </lineage>
</organism>
<dbReference type="EMBL" id="SNWN01000016">
    <property type="protein sequence ID" value="TDO18983.1"/>
    <property type="molecule type" value="Genomic_DNA"/>
</dbReference>
<name>A0A4R6I9W5_9MOLU</name>
<evidence type="ECO:0000313" key="1">
    <source>
        <dbReference type="EMBL" id="TDO18983.1"/>
    </source>
</evidence>
<accession>A0A4R6I9W5</accession>
<comment type="caution">
    <text evidence="1">The sequence shown here is derived from an EMBL/GenBank/DDBJ whole genome shotgun (WGS) entry which is preliminary data.</text>
</comment>
<keyword evidence="2" id="KW-1185">Reference proteome</keyword>
<dbReference type="RefSeq" id="WP_094254943.1">
    <property type="nucleotide sequence ID" value="NZ_NNCE01000008.1"/>
</dbReference>
<proteinExistence type="predicted"/>
<dbReference type="Proteomes" id="UP000295518">
    <property type="component" value="Unassembled WGS sequence"/>
</dbReference>
<sequence>MAAKQAAETLFERNFFKLKSITLNSQHVWDLNDFTDKMENWELYKQTAIDEIDKFKTFLLDYKNNISVSNKFFNALDDWKTLLFNTVEEPHDKMVFIRLMFPYVDILNAENVIYS</sequence>